<dbReference type="RefSeq" id="WP_090789851.1">
    <property type="nucleotide sequence ID" value="NZ_BOND01000026.1"/>
</dbReference>
<dbReference type="PRINTS" id="PR00783">
    <property type="entry name" value="MINTRINSICP"/>
</dbReference>
<keyword evidence="5 7" id="KW-0472">Membrane</keyword>
<evidence type="ECO:0000256" key="1">
    <source>
        <dbReference type="ARBA" id="ARBA00004141"/>
    </source>
</evidence>
<evidence type="ECO:0000256" key="4">
    <source>
        <dbReference type="ARBA" id="ARBA00022989"/>
    </source>
</evidence>
<evidence type="ECO:0000313" key="8">
    <source>
        <dbReference type="EMBL" id="SDY90849.1"/>
    </source>
</evidence>
<dbReference type="EMBL" id="FNQB01000001">
    <property type="protein sequence ID" value="SDY90849.1"/>
    <property type="molecule type" value="Genomic_DNA"/>
</dbReference>
<keyword evidence="9" id="KW-1185">Reference proteome</keyword>
<name>A0A1H3NRQ0_9ACTN</name>
<accession>A0A1H3NRQ0</accession>
<feature type="transmembrane region" description="Helical" evidence="7">
    <location>
        <begin position="157"/>
        <end position="178"/>
    </location>
</feature>
<feature type="transmembrane region" description="Helical" evidence="7">
    <location>
        <begin position="185"/>
        <end position="207"/>
    </location>
</feature>
<feature type="transmembrane region" description="Helical" evidence="7">
    <location>
        <begin position="43"/>
        <end position="63"/>
    </location>
</feature>
<dbReference type="InterPro" id="IPR000425">
    <property type="entry name" value="MIP"/>
</dbReference>
<dbReference type="InterPro" id="IPR022357">
    <property type="entry name" value="MIP_CS"/>
</dbReference>
<reference evidence="9" key="1">
    <citation type="submission" date="2016-10" db="EMBL/GenBank/DDBJ databases">
        <authorList>
            <person name="Varghese N."/>
            <person name="Submissions S."/>
        </authorList>
    </citation>
    <scope>NUCLEOTIDE SEQUENCE [LARGE SCALE GENOMIC DNA]</scope>
    <source>
        <strain evidence="9">DSM 44718</strain>
    </source>
</reference>
<dbReference type="SUPFAM" id="SSF81338">
    <property type="entry name" value="Aquaporin-like"/>
    <property type="match status" value="1"/>
</dbReference>
<keyword evidence="2 6" id="KW-0813">Transport</keyword>
<organism evidence="8 9">
    <name type="scientific">Asanoa ishikariensis</name>
    <dbReference type="NCBI Taxonomy" id="137265"/>
    <lineage>
        <taxon>Bacteria</taxon>
        <taxon>Bacillati</taxon>
        <taxon>Actinomycetota</taxon>
        <taxon>Actinomycetes</taxon>
        <taxon>Micromonosporales</taxon>
        <taxon>Micromonosporaceae</taxon>
        <taxon>Asanoa</taxon>
    </lineage>
</organism>
<dbReference type="PANTHER" id="PTHR45724:SF13">
    <property type="entry name" value="AQUAPORIN NIP1-1-RELATED"/>
    <property type="match status" value="1"/>
</dbReference>
<comment type="subcellular location">
    <subcellularLocation>
        <location evidence="1">Membrane</location>
        <topology evidence="1">Multi-pass membrane protein</topology>
    </subcellularLocation>
</comment>
<feature type="transmembrane region" description="Helical" evidence="7">
    <location>
        <begin position="117"/>
        <end position="137"/>
    </location>
</feature>
<feature type="transmembrane region" description="Helical" evidence="7">
    <location>
        <begin position="75"/>
        <end position="96"/>
    </location>
</feature>
<gene>
    <name evidence="8" type="ORF">SAMN05421684_2231</name>
</gene>
<evidence type="ECO:0000256" key="5">
    <source>
        <dbReference type="ARBA" id="ARBA00023136"/>
    </source>
</evidence>
<proteinExistence type="inferred from homology"/>
<evidence type="ECO:0000256" key="6">
    <source>
        <dbReference type="RuleBase" id="RU000477"/>
    </source>
</evidence>
<dbReference type="AlphaFoldDB" id="A0A1H3NRQ0"/>
<dbReference type="Pfam" id="PF00230">
    <property type="entry name" value="MIP"/>
    <property type="match status" value="1"/>
</dbReference>
<comment type="similarity">
    <text evidence="6">Belongs to the MIP/aquaporin (TC 1.A.8) family.</text>
</comment>
<dbReference type="InterPro" id="IPR023271">
    <property type="entry name" value="Aquaporin-like"/>
</dbReference>
<dbReference type="STRING" id="137265.SAMN05421684_2231"/>
<dbReference type="Gene3D" id="1.20.1080.10">
    <property type="entry name" value="Glycerol uptake facilitator protein"/>
    <property type="match status" value="1"/>
</dbReference>
<dbReference type="GO" id="GO:0016020">
    <property type="term" value="C:membrane"/>
    <property type="evidence" value="ECO:0007669"/>
    <property type="project" value="UniProtKB-SubCell"/>
</dbReference>
<evidence type="ECO:0000256" key="2">
    <source>
        <dbReference type="ARBA" id="ARBA00022448"/>
    </source>
</evidence>
<keyword evidence="3 6" id="KW-0812">Transmembrane</keyword>
<dbReference type="Proteomes" id="UP000199632">
    <property type="component" value="Unassembled WGS sequence"/>
</dbReference>
<evidence type="ECO:0000256" key="3">
    <source>
        <dbReference type="ARBA" id="ARBA00022692"/>
    </source>
</evidence>
<dbReference type="PANTHER" id="PTHR45724">
    <property type="entry name" value="AQUAPORIN NIP2-1"/>
    <property type="match status" value="1"/>
</dbReference>
<evidence type="ECO:0000256" key="7">
    <source>
        <dbReference type="SAM" id="Phobius"/>
    </source>
</evidence>
<sequence length="275" mass="28383">MTTPNDAQQAEIGLRSFGRPNSVVSQFDFWNDRYEGRRLFSEVLGTFFLVLVAVGGGLVNARFGGDAVPAAARVVAPALMVSAIILFMGTVSGAHLNPAVSMAFALRGDFPWKRVPAYIVAQFVGAALATLLLWALVGKHGTAGLTLPGAGISTTTAMIWELVLTTGLVSIILGTASGAQQIGPLAAIGVGSYIALAGLWGAPVSGASMNPVRSLGPALVLTHWTSWWAYLVGPVAGATIAVGFAHVLRGRGGGRSGVEAAMGTLGAHWHSNPRK</sequence>
<dbReference type="PROSITE" id="PS00221">
    <property type="entry name" value="MIP"/>
    <property type="match status" value="1"/>
</dbReference>
<dbReference type="GO" id="GO:0015267">
    <property type="term" value="F:channel activity"/>
    <property type="evidence" value="ECO:0007669"/>
    <property type="project" value="InterPro"/>
</dbReference>
<feature type="transmembrane region" description="Helical" evidence="7">
    <location>
        <begin position="227"/>
        <end position="248"/>
    </location>
</feature>
<dbReference type="OrthoDB" id="9807293at2"/>
<evidence type="ECO:0000313" key="9">
    <source>
        <dbReference type="Proteomes" id="UP000199632"/>
    </source>
</evidence>
<keyword evidence="4 7" id="KW-1133">Transmembrane helix</keyword>
<protein>
    <submittedName>
        <fullName evidence="8">Aquaporin Z</fullName>
    </submittedName>
</protein>
<dbReference type="InterPro" id="IPR034294">
    <property type="entry name" value="Aquaporin_transptr"/>
</dbReference>